<dbReference type="GeneID" id="113464644"/>
<dbReference type="RefSeq" id="XP_026671331.1">
    <property type="nucleotide sequence ID" value="XM_026815530.1"/>
</dbReference>
<dbReference type="KEGG" id="ccal:113464644"/>
<reference evidence="3" key="1">
    <citation type="submission" date="2025-08" db="UniProtKB">
        <authorList>
            <consortium name="RefSeq"/>
        </authorList>
    </citation>
    <scope>IDENTIFICATION</scope>
    <source>
        <tissue evidence="3">Whole body</tissue>
    </source>
</reference>
<evidence type="ECO:0000256" key="1">
    <source>
        <dbReference type="SAM" id="MobiDB-lite"/>
    </source>
</evidence>
<protein>
    <submittedName>
        <fullName evidence="3">Uncharacterized protein LOC113464644</fullName>
    </submittedName>
</protein>
<feature type="region of interest" description="Disordered" evidence="1">
    <location>
        <begin position="196"/>
        <end position="215"/>
    </location>
</feature>
<name>A0AAJ7WCH1_9HYME</name>
<feature type="region of interest" description="Disordered" evidence="1">
    <location>
        <begin position="228"/>
        <end position="250"/>
    </location>
</feature>
<feature type="region of interest" description="Disordered" evidence="1">
    <location>
        <begin position="263"/>
        <end position="285"/>
    </location>
</feature>
<keyword evidence="2" id="KW-1185">Reference proteome</keyword>
<feature type="compositionally biased region" description="Basic and acidic residues" evidence="1">
    <location>
        <begin position="239"/>
        <end position="250"/>
    </location>
</feature>
<dbReference type="AlphaFoldDB" id="A0AAJ7WCH1"/>
<accession>A0AAJ7WCH1</accession>
<dbReference type="Proteomes" id="UP000694925">
    <property type="component" value="Unplaced"/>
</dbReference>
<evidence type="ECO:0000313" key="2">
    <source>
        <dbReference type="Proteomes" id="UP000694925"/>
    </source>
</evidence>
<evidence type="ECO:0000313" key="3">
    <source>
        <dbReference type="RefSeq" id="XP_026671331.1"/>
    </source>
</evidence>
<organism evidence="2 3">
    <name type="scientific">Ceratina calcarata</name>
    <dbReference type="NCBI Taxonomy" id="156304"/>
    <lineage>
        <taxon>Eukaryota</taxon>
        <taxon>Metazoa</taxon>
        <taxon>Ecdysozoa</taxon>
        <taxon>Arthropoda</taxon>
        <taxon>Hexapoda</taxon>
        <taxon>Insecta</taxon>
        <taxon>Pterygota</taxon>
        <taxon>Neoptera</taxon>
        <taxon>Endopterygota</taxon>
        <taxon>Hymenoptera</taxon>
        <taxon>Apocrita</taxon>
        <taxon>Aculeata</taxon>
        <taxon>Apoidea</taxon>
        <taxon>Anthophila</taxon>
        <taxon>Apidae</taxon>
        <taxon>Ceratina</taxon>
        <taxon>Zadontomerus</taxon>
    </lineage>
</organism>
<gene>
    <name evidence="3" type="primary">LOC113464644</name>
</gene>
<proteinExistence type="predicted"/>
<sequence length="617" mass="71146">MNKNPCKERNKGYNPKVCLGWTQEWMSPRRIGRNKFLNVREIVRGPFSSPKLIRTRPFVSCTSGQQFRTISDDCCSVRRGIPDAWREYLACRGLCGTAEITVLRKNLIPSCIRSIATDRLWNEAGLPLIQGIPDPFKSKSVRHCNSNKYLRQRRSRSKYFYSRTGYVYDGDDEAEIERGAECQFNKKGLLQKKQKELNLTERESPSKRDKKDDLTVLKDEKTLVTSNKIAELSQSRKRKGDDAEKKTNSTKIELRPTIRRTPEKAHVHNPKVSLPKKREGASNVKKKIQTEVMKKTSAAAQTDRTVKPRIEQVQDPLPSRNLGMNTSNSTWPHAVCCNCLLQNYMTYLSGFSNRLKDPANHVLCQNCENAYYKKQQCKIPARTTGRYCTPDLRNYPNPRPPTIYEWTKLKFCDCVQKARGRFGTEEPDRCKIKTRHTFVSKEEMKLICYRCDSPYLRIQNKQVKSLRQKTCPCKKKKWRVEQKNLKDPTLKSSTARKRRRSISCSSKRCGTCIGNKDYVYQPNLEQSSIITYKNNVVKDTDHQPEENGYRLEVQALCEDVRRNEGKKEKSRVANSVEAYIAPSHQRDSSVTILYLASDSGEDADISDDTKDERGCVK</sequence>